<feature type="coiled-coil region" evidence="2">
    <location>
        <begin position="271"/>
        <end position="298"/>
    </location>
</feature>
<gene>
    <name evidence="5" type="ORF">BOX15_Mlig001435g6</name>
</gene>
<dbReference type="STRING" id="282301.A0A267DUX8"/>
<organism evidence="5 6">
    <name type="scientific">Macrostomum lignano</name>
    <dbReference type="NCBI Taxonomy" id="282301"/>
    <lineage>
        <taxon>Eukaryota</taxon>
        <taxon>Metazoa</taxon>
        <taxon>Spiralia</taxon>
        <taxon>Lophotrochozoa</taxon>
        <taxon>Platyhelminthes</taxon>
        <taxon>Rhabditophora</taxon>
        <taxon>Macrostomorpha</taxon>
        <taxon>Macrostomida</taxon>
        <taxon>Macrostomidae</taxon>
        <taxon>Macrostomum</taxon>
    </lineage>
</organism>
<protein>
    <recommendedName>
        <fullName evidence="4">Rootletin-like coiled-coil domain-containing protein</fullName>
    </recommendedName>
</protein>
<dbReference type="OrthoDB" id="3549872at2759"/>
<keyword evidence="1 2" id="KW-0175">Coiled coil</keyword>
<feature type="region of interest" description="Disordered" evidence="3">
    <location>
        <begin position="325"/>
        <end position="365"/>
    </location>
</feature>
<comment type="caution">
    <text evidence="5">The sequence shown here is derived from an EMBL/GenBank/DDBJ whole genome shotgun (WGS) entry which is preliminary data.</text>
</comment>
<dbReference type="Pfam" id="PF15035">
    <property type="entry name" value="Rootletin"/>
    <property type="match status" value="1"/>
</dbReference>
<feature type="coiled-coil region" evidence="2">
    <location>
        <begin position="143"/>
        <end position="184"/>
    </location>
</feature>
<evidence type="ECO:0000256" key="2">
    <source>
        <dbReference type="SAM" id="Coils"/>
    </source>
</evidence>
<dbReference type="AlphaFoldDB" id="A0A267DUX8"/>
<sequence length="365" mass="42035">MTDDGFDYVDYRQHEDPGDDPGSRGLMQMNMDLRKRLDDEQQSYKRKLATYQEGQQRQAQLVQKLQAKVLAYKKKVSESDLENQRLKTQLRSFKQSNDSYQFKLDSETRLRSGGDEDHSSDLESALIRLEEEQQRSASLAHVNAMLREQLDQATQVNQSLTEDMKRLSEDFQRTRSDLERRESEWRDEEASFSEYFSSEHNRLLSLWRNLVSFRRQFNELKTANERDLNNFKNEMTRQSRGVHAACQNLNANLKSAETQGAVALDQERSGRANLESALRERTRELQDLQAKFEAHQADLSGRVNELSVQNEKLKFQLAEKDRTLSHLQRLRSSGGGGSASRSQSAEPPGADDAATRALIEETEAH</sequence>
<dbReference type="Proteomes" id="UP000215902">
    <property type="component" value="Unassembled WGS sequence"/>
</dbReference>
<name>A0A267DUX8_9PLAT</name>
<feature type="domain" description="Rootletin-like coiled-coil" evidence="4">
    <location>
        <begin position="45"/>
        <end position="238"/>
    </location>
</feature>
<evidence type="ECO:0000256" key="3">
    <source>
        <dbReference type="SAM" id="MobiDB-lite"/>
    </source>
</evidence>
<dbReference type="GO" id="GO:0005814">
    <property type="term" value="C:centriole"/>
    <property type="evidence" value="ECO:0007669"/>
    <property type="project" value="TreeGrafter"/>
</dbReference>
<evidence type="ECO:0000313" key="5">
    <source>
        <dbReference type="EMBL" id="PAA53113.1"/>
    </source>
</evidence>
<feature type="region of interest" description="Disordered" evidence="3">
    <location>
        <begin position="1"/>
        <end position="29"/>
    </location>
</feature>
<dbReference type="PANTHER" id="PTHR23159:SF31">
    <property type="entry name" value="CENTROSOME-ASSOCIATED PROTEIN CEP250 ISOFORM X1"/>
    <property type="match status" value="1"/>
</dbReference>
<dbReference type="PANTHER" id="PTHR23159">
    <property type="entry name" value="CENTROSOMAL PROTEIN 2"/>
    <property type="match status" value="1"/>
</dbReference>
<dbReference type="GO" id="GO:0005813">
    <property type="term" value="C:centrosome"/>
    <property type="evidence" value="ECO:0007669"/>
    <property type="project" value="TreeGrafter"/>
</dbReference>
<dbReference type="EMBL" id="NIVC01003132">
    <property type="protein sequence ID" value="PAA53113.1"/>
    <property type="molecule type" value="Genomic_DNA"/>
</dbReference>
<evidence type="ECO:0000256" key="1">
    <source>
        <dbReference type="ARBA" id="ARBA00023054"/>
    </source>
</evidence>
<keyword evidence="6" id="KW-1185">Reference proteome</keyword>
<accession>A0A267DUX8</accession>
<dbReference type="InterPro" id="IPR055167">
    <property type="entry name" value="Rootletin-like_CC"/>
</dbReference>
<evidence type="ECO:0000313" key="6">
    <source>
        <dbReference type="Proteomes" id="UP000215902"/>
    </source>
</evidence>
<reference evidence="5 6" key="1">
    <citation type="submission" date="2017-06" db="EMBL/GenBank/DDBJ databases">
        <title>A platform for efficient transgenesis in Macrostomum lignano, a flatworm model organism for stem cell research.</title>
        <authorList>
            <person name="Berezikov E."/>
        </authorList>
    </citation>
    <scope>NUCLEOTIDE SEQUENCE [LARGE SCALE GENOMIC DNA]</scope>
    <source>
        <strain evidence="5">DV1</strain>
        <tissue evidence="5">Whole organism</tissue>
    </source>
</reference>
<proteinExistence type="predicted"/>
<feature type="non-terminal residue" evidence="5">
    <location>
        <position position="365"/>
    </location>
</feature>
<evidence type="ECO:0000259" key="4">
    <source>
        <dbReference type="Pfam" id="PF15035"/>
    </source>
</evidence>